<proteinExistence type="predicted"/>
<dbReference type="Proteomes" id="UP000199628">
    <property type="component" value="Unassembled WGS sequence"/>
</dbReference>
<dbReference type="Gene3D" id="1.10.260.40">
    <property type="entry name" value="lambda repressor-like DNA-binding domains"/>
    <property type="match status" value="1"/>
</dbReference>
<keyword evidence="4" id="KW-0804">Transcription</keyword>
<keyword evidence="2" id="KW-0805">Transcription regulation</keyword>
<dbReference type="InterPro" id="IPR028082">
    <property type="entry name" value="Peripla_BP_I"/>
</dbReference>
<dbReference type="CDD" id="cd06278">
    <property type="entry name" value="PBP1_LacI-like"/>
    <property type="match status" value="1"/>
</dbReference>
<dbReference type="SUPFAM" id="SSF47413">
    <property type="entry name" value="lambda repressor-like DNA-binding domains"/>
    <property type="match status" value="1"/>
</dbReference>
<dbReference type="InterPro" id="IPR000843">
    <property type="entry name" value="HTH_LacI"/>
</dbReference>
<gene>
    <name evidence="6" type="ORF">SAMN04488239_1019</name>
</gene>
<evidence type="ECO:0000313" key="6">
    <source>
        <dbReference type="EMBL" id="SDC00734.1"/>
    </source>
</evidence>
<dbReference type="Pfam" id="PF00356">
    <property type="entry name" value="LacI"/>
    <property type="match status" value="1"/>
</dbReference>
<keyword evidence="7" id="KW-1185">Reference proteome</keyword>
<dbReference type="PANTHER" id="PTHR30146:SF95">
    <property type="entry name" value="RIBOSE OPERON REPRESSOR"/>
    <property type="match status" value="1"/>
</dbReference>
<evidence type="ECO:0000256" key="1">
    <source>
        <dbReference type="ARBA" id="ARBA00022491"/>
    </source>
</evidence>
<dbReference type="Pfam" id="PF13377">
    <property type="entry name" value="Peripla_BP_3"/>
    <property type="match status" value="1"/>
</dbReference>
<name>A0A1G6I2M7_9RHOB</name>
<dbReference type="EMBL" id="FMZV01000001">
    <property type="protein sequence ID" value="SDC00734.1"/>
    <property type="molecule type" value="Genomic_DNA"/>
</dbReference>
<protein>
    <submittedName>
        <fullName evidence="6">Transcriptional regulator, LacI family</fullName>
    </submittedName>
</protein>
<dbReference type="GO" id="GO:0003700">
    <property type="term" value="F:DNA-binding transcription factor activity"/>
    <property type="evidence" value="ECO:0007669"/>
    <property type="project" value="TreeGrafter"/>
</dbReference>
<dbReference type="InterPro" id="IPR046335">
    <property type="entry name" value="LacI/GalR-like_sensor"/>
</dbReference>
<keyword evidence="3" id="KW-0238">DNA-binding</keyword>
<keyword evidence="1" id="KW-0678">Repressor</keyword>
<dbReference type="STRING" id="639004.SAMN04488239_1019"/>
<dbReference type="CDD" id="cd01392">
    <property type="entry name" value="HTH_LacI"/>
    <property type="match status" value="1"/>
</dbReference>
<feature type="domain" description="HTH lacI-type" evidence="5">
    <location>
        <begin position="6"/>
        <end position="60"/>
    </location>
</feature>
<dbReference type="GO" id="GO:0000976">
    <property type="term" value="F:transcription cis-regulatory region binding"/>
    <property type="evidence" value="ECO:0007669"/>
    <property type="project" value="TreeGrafter"/>
</dbReference>
<sequence length="349" mass="38454">MKRRSITSYDVARAAGVSQSAVSRAFSPGASIADATRKKVLRAAQELGYQPNAIARSMSTARKDDHQKSGMVGVIVTRLEDPFFAHTIAHFSRNLQAQGWHMLLFTVDSQAQVDDALNALMQYQIDGVIILSALLSNHMTKVCRSKGIPVMLYNRSAAESGVSSVVIDNREGGRLAADLLREAGHDRIAFVGADTEDETSRERRAGFEERLRADGLSPVQVETGDYTFVSGREAGLRLFARSERPDAVFCASDVMALGVLHAVRFELGLRVPQDLSLIGFDDIPSAAWPGHLLTTIRQPIRRMIREAVDMLVERMENSEAEAKITRFPGSLILRDTVRRIDTGQTKNET</sequence>
<dbReference type="AlphaFoldDB" id="A0A1G6I2M7"/>
<evidence type="ECO:0000313" key="7">
    <source>
        <dbReference type="Proteomes" id="UP000199628"/>
    </source>
</evidence>
<dbReference type="PANTHER" id="PTHR30146">
    <property type="entry name" value="LACI-RELATED TRANSCRIPTIONAL REPRESSOR"/>
    <property type="match status" value="1"/>
</dbReference>
<evidence type="ECO:0000256" key="2">
    <source>
        <dbReference type="ARBA" id="ARBA00023015"/>
    </source>
</evidence>
<evidence type="ECO:0000256" key="3">
    <source>
        <dbReference type="ARBA" id="ARBA00023125"/>
    </source>
</evidence>
<dbReference type="Gene3D" id="3.40.50.2300">
    <property type="match status" value="2"/>
</dbReference>
<evidence type="ECO:0000256" key="4">
    <source>
        <dbReference type="ARBA" id="ARBA00023163"/>
    </source>
</evidence>
<dbReference type="SUPFAM" id="SSF53822">
    <property type="entry name" value="Periplasmic binding protein-like I"/>
    <property type="match status" value="1"/>
</dbReference>
<dbReference type="InterPro" id="IPR010982">
    <property type="entry name" value="Lambda_DNA-bd_dom_sf"/>
</dbReference>
<dbReference type="PROSITE" id="PS50932">
    <property type="entry name" value="HTH_LACI_2"/>
    <property type="match status" value="1"/>
</dbReference>
<organism evidence="6 7">
    <name type="scientific">Ruegeria marina</name>
    <dbReference type="NCBI Taxonomy" id="639004"/>
    <lineage>
        <taxon>Bacteria</taxon>
        <taxon>Pseudomonadati</taxon>
        <taxon>Pseudomonadota</taxon>
        <taxon>Alphaproteobacteria</taxon>
        <taxon>Rhodobacterales</taxon>
        <taxon>Roseobacteraceae</taxon>
        <taxon>Ruegeria</taxon>
    </lineage>
</organism>
<reference evidence="7" key="1">
    <citation type="submission" date="2016-10" db="EMBL/GenBank/DDBJ databases">
        <authorList>
            <person name="Varghese N."/>
            <person name="Submissions S."/>
        </authorList>
    </citation>
    <scope>NUCLEOTIDE SEQUENCE [LARGE SCALE GENOMIC DNA]</scope>
    <source>
        <strain evidence="7">CGMCC 1.9108</strain>
    </source>
</reference>
<accession>A0A1G6I2M7</accession>
<dbReference type="SMART" id="SM00354">
    <property type="entry name" value="HTH_LACI"/>
    <property type="match status" value="1"/>
</dbReference>
<evidence type="ECO:0000259" key="5">
    <source>
        <dbReference type="PROSITE" id="PS50932"/>
    </source>
</evidence>